<feature type="compositionally biased region" description="Low complexity" evidence="1">
    <location>
        <begin position="330"/>
        <end position="341"/>
    </location>
</feature>
<sequence length="683" mass="73660">MSAIDSAVAASPASSDTPPRMLPAVKFDATAQDIMIDFKACSELPFDPDTGGVKAFRAIVFTKGKGLHVPDKPGHVIVCGEWSKQEALCLVHFAPQTKRDPQLLLNFVDYGYANNSMSGVSVESLPLPLLVKKGTYQDSPQLTRVSDVAGFTPIDAAKMPWAATLKPCLAKQALFKTFGISSPNDLSDWLESQKMEERVKQLVGMANSAMTSHLEAIGCPRLFPSEYDASNPLHPPIHADSLNRLRLRYGQDLTEQLEMRASRSKPAPAAPRSAAPPAPAAPHSTSRSKPSPPMAAPPRAPAAAPPHAPLDPPPPPAAAPSAARVGNGRASPAAAAAAPAAERQSAGGEGAGAPPPSPRRDPVLVKPQNANPALPNMKAASWLAAKDALDKQLKSFAPVDLDHLPDEIQGALAYIRAKGKESRLAISKEMGHDVRMLRFLIGQKWDVKAAGDEYVAALKKREELKLDTELRDKIVKANSSFFVDGGDQLMEVHFHPSSAESARLIPRLWVLRDDGPGCTLLKNRGGHLLVVDQAPDFDQITAIGSKLWHESEIAFNELQMLILDELSYRSGNLMMACKVTDVNGRETALARSLLPNPMAPASEKQFKATASMMKNLYPTVVYKWFMINLRPSYKGKVQTAIESFGGRSKHKMIVCDSAYHDIVYSDIDPSQLPTSMGGVLTMG</sequence>
<feature type="compositionally biased region" description="Pro residues" evidence="1">
    <location>
        <begin position="290"/>
        <end position="318"/>
    </location>
</feature>
<dbReference type="Proteomes" id="UP001515480">
    <property type="component" value="Unassembled WGS sequence"/>
</dbReference>
<dbReference type="AlphaFoldDB" id="A0AB34IG82"/>
<feature type="compositionally biased region" description="Low complexity" evidence="1">
    <location>
        <begin position="264"/>
        <end position="273"/>
    </location>
</feature>
<comment type="caution">
    <text evidence="2">The sequence shown here is derived from an EMBL/GenBank/DDBJ whole genome shotgun (WGS) entry which is preliminary data.</text>
</comment>
<dbReference type="InterPro" id="IPR036865">
    <property type="entry name" value="CRAL-TRIO_dom_sf"/>
</dbReference>
<accession>A0AB34IG82</accession>
<dbReference type="SUPFAM" id="SSF46938">
    <property type="entry name" value="CRAL/TRIO N-terminal domain"/>
    <property type="match status" value="1"/>
</dbReference>
<evidence type="ECO:0000313" key="3">
    <source>
        <dbReference type="Proteomes" id="UP001515480"/>
    </source>
</evidence>
<organism evidence="2 3">
    <name type="scientific">Prymnesium parvum</name>
    <name type="common">Toxic golden alga</name>
    <dbReference type="NCBI Taxonomy" id="97485"/>
    <lineage>
        <taxon>Eukaryota</taxon>
        <taxon>Haptista</taxon>
        <taxon>Haptophyta</taxon>
        <taxon>Prymnesiophyceae</taxon>
        <taxon>Prymnesiales</taxon>
        <taxon>Prymnesiaceae</taxon>
        <taxon>Prymnesium</taxon>
    </lineage>
</organism>
<dbReference type="Gene3D" id="3.40.525.10">
    <property type="entry name" value="CRAL-TRIO lipid binding domain"/>
    <property type="match status" value="1"/>
</dbReference>
<dbReference type="InterPro" id="IPR036273">
    <property type="entry name" value="CRAL/TRIO_N_dom_sf"/>
</dbReference>
<gene>
    <name evidence="2" type="ORF">AB1Y20_014233</name>
</gene>
<reference evidence="2 3" key="1">
    <citation type="journal article" date="2024" name="Science">
        <title>Giant polyketide synthase enzymes in the biosynthesis of giant marine polyether toxins.</title>
        <authorList>
            <person name="Fallon T.R."/>
            <person name="Shende V.V."/>
            <person name="Wierzbicki I.H."/>
            <person name="Pendleton A.L."/>
            <person name="Watervoot N.F."/>
            <person name="Auber R.P."/>
            <person name="Gonzalez D.J."/>
            <person name="Wisecaver J.H."/>
            <person name="Moore B.S."/>
        </authorList>
    </citation>
    <scope>NUCLEOTIDE SEQUENCE [LARGE SCALE GENOMIC DNA]</scope>
    <source>
        <strain evidence="2 3">12B1</strain>
    </source>
</reference>
<proteinExistence type="predicted"/>
<evidence type="ECO:0000256" key="1">
    <source>
        <dbReference type="SAM" id="MobiDB-lite"/>
    </source>
</evidence>
<dbReference type="SUPFAM" id="SSF52087">
    <property type="entry name" value="CRAL/TRIO domain"/>
    <property type="match status" value="1"/>
</dbReference>
<evidence type="ECO:0000313" key="2">
    <source>
        <dbReference type="EMBL" id="KAL1496629.1"/>
    </source>
</evidence>
<keyword evidence="3" id="KW-1185">Reference proteome</keyword>
<evidence type="ECO:0008006" key="4">
    <source>
        <dbReference type="Google" id="ProtNLM"/>
    </source>
</evidence>
<name>A0AB34IG82_PRYPA</name>
<feature type="region of interest" description="Disordered" evidence="1">
    <location>
        <begin position="259"/>
        <end position="372"/>
    </location>
</feature>
<protein>
    <recommendedName>
        <fullName evidence="4">CRAL-TRIO domain-containing protein</fullName>
    </recommendedName>
</protein>
<dbReference type="EMBL" id="JBGBPQ010000028">
    <property type="protein sequence ID" value="KAL1496629.1"/>
    <property type="molecule type" value="Genomic_DNA"/>
</dbReference>